<protein>
    <recommendedName>
        <fullName evidence="3">Predicted membrane protein YciQ-like C-terminal domain-containing protein</fullName>
    </recommendedName>
</protein>
<dbReference type="AlphaFoldDB" id="W6K0F5"/>
<dbReference type="STRING" id="1193182.BN11_660021"/>
<reference evidence="4 5" key="1">
    <citation type="journal article" date="2013" name="ISME J.">
        <title>A metabolic model for members of the genus Tetrasphaera involved in enhanced biological phosphorus removal.</title>
        <authorList>
            <person name="Kristiansen R."/>
            <person name="Nguyen H.T.T."/>
            <person name="Saunders A.M."/>
            <person name="Nielsen J.L."/>
            <person name="Wimmer R."/>
            <person name="Le V.Q."/>
            <person name="McIlroy S.J."/>
            <person name="Petrovski S."/>
            <person name="Seviour R.J."/>
            <person name="Calteau A."/>
            <person name="Nielsen K.L."/>
            <person name="Nielsen P.H."/>
        </authorList>
    </citation>
    <scope>NUCLEOTIDE SEQUENCE [LARGE SCALE GENOMIC DNA]</scope>
    <source>
        <strain evidence="4 5">Ben110</strain>
    </source>
</reference>
<evidence type="ECO:0000313" key="5">
    <source>
        <dbReference type="Proteomes" id="UP000035763"/>
    </source>
</evidence>
<evidence type="ECO:0000256" key="1">
    <source>
        <dbReference type="SAM" id="MobiDB-lite"/>
    </source>
</evidence>
<sequence>MTPGIVEPSAPTVIDTIDKDTIPVRFNPPDVPPALGGKLLNDTSASKAAAATLVELANAGALTIEATPQDAGKFKKSGGMQRVAVARDLGRAPSPYAAKFAQDLFKGAPTIVLDRPEKEGAKRFASAVSALNSGVAKIPKEQGWKAKGGFRGSGVLCALAAFFMIFVIVISFVLLQIGALAYLGPLVLVICILGAAAAVRLRGYRTPTGRALTDQVEGFKRYLSTAEAGTLRFEEGQDIFSAFLPWAITFGVAERWQKVCRELAEAGRIPDSPVWYSGPAFYSSFDSGSSFGDSLSTSVSSSTSSGSSGGGSSGGGGGGGGGGSW</sequence>
<dbReference type="Proteomes" id="UP000035763">
    <property type="component" value="Unassembled WGS sequence"/>
</dbReference>
<keyword evidence="2" id="KW-1133">Transmembrane helix</keyword>
<organism evidence="4 5">
    <name type="scientific">Nostocoides australiense Ben110</name>
    <dbReference type="NCBI Taxonomy" id="1193182"/>
    <lineage>
        <taxon>Bacteria</taxon>
        <taxon>Bacillati</taxon>
        <taxon>Actinomycetota</taxon>
        <taxon>Actinomycetes</taxon>
        <taxon>Micrococcales</taxon>
        <taxon>Intrasporangiaceae</taxon>
        <taxon>Nostocoides</taxon>
    </lineage>
</organism>
<feature type="transmembrane region" description="Helical" evidence="2">
    <location>
        <begin position="155"/>
        <end position="175"/>
    </location>
</feature>
<dbReference type="Pfam" id="PF20990">
    <property type="entry name" value="DUF2207_C"/>
    <property type="match status" value="1"/>
</dbReference>
<accession>W6K0F5</accession>
<keyword evidence="5" id="KW-1185">Reference proteome</keyword>
<evidence type="ECO:0000259" key="3">
    <source>
        <dbReference type="Pfam" id="PF20990"/>
    </source>
</evidence>
<keyword evidence="2" id="KW-0472">Membrane</keyword>
<comment type="caution">
    <text evidence="4">The sequence shown here is derived from an EMBL/GenBank/DDBJ whole genome shotgun (WGS) entry which is preliminary data.</text>
</comment>
<evidence type="ECO:0000256" key="2">
    <source>
        <dbReference type="SAM" id="Phobius"/>
    </source>
</evidence>
<dbReference type="OrthoDB" id="143710at2"/>
<keyword evidence="2" id="KW-0812">Transmembrane</keyword>
<feature type="region of interest" description="Disordered" evidence="1">
    <location>
        <begin position="299"/>
        <end position="325"/>
    </location>
</feature>
<proteinExistence type="predicted"/>
<feature type="transmembrane region" description="Helical" evidence="2">
    <location>
        <begin position="181"/>
        <end position="201"/>
    </location>
</feature>
<evidence type="ECO:0000313" key="4">
    <source>
        <dbReference type="EMBL" id="CCH75383.1"/>
    </source>
</evidence>
<feature type="compositionally biased region" description="Gly residues" evidence="1">
    <location>
        <begin position="307"/>
        <end position="325"/>
    </location>
</feature>
<name>W6K0F5_9MICO</name>
<dbReference type="EMBL" id="CAJA01000492">
    <property type="protein sequence ID" value="CCH75383.1"/>
    <property type="molecule type" value="Genomic_DNA"/>
</dbReference>
<feature type="domain" description="Predicted membrane protein YciQ-like C-terminal" evidence="3">
    <location>
        <begin position="26"/>
        <end position="258"/>
    </location>
</feature>
<gene>
    <name evidence="4" type="ORF">BN11_660021</name>
</gene>
<dbReference type="InterPro" id="IPR048389">
    <property type="entry name" value="YciQ-like_C"/>
</dbReference>